<feature type="compositionally biased region" description="Basic and acidic residues" evidence="1">
    <location>
        <begin position="89"/>
        <end position="112"/>
    </location>
</feature>
<organism evidence="2 3">
    <name type="scientific">Mauremys mutica</name>
    <name type="common">yellowpond turtle</name>
    <dbReference type="NCBI Taxonomy" id="74926"/>
    <lineage>
        <taxon>Eukaryota</taxon>
        <taxon>Metazoa</taxon>
        <taxon>Chordata</taxon>
        <taxon>Craniata</taxon>
        <taxon>Vertebrata</taxon>
        <taxon>Euteleostomi</taxon>
        <taxon>Archelosauria</taxon>
        <taxon>Testudinata</taxon>
        <taxon>Testudines</taxon>
        <taxon>Cryptodira</taxon>
        <taxon>Durocryptodira</taxon>
        <taxon>Testudinoidea</taxon>
        <taxon>Geoemydidae</taxon>
        <taxon>Geoemydinae</taxon>
        <taxon>Mauremys</taxon>
    </lineage>
</organism>
<feature type="compositionally biased region" description="Low complexity" evidence="1">
    <location>
        <begin position="20"/>
        <end position="34"/>
    </location>
</feature>
<sequence>CRKEPPGASHIPTIPILRLGARQSRSPARQQQGPICRCPALSRYRADRPRPRPDPSLGEIFRGVPEAARIFVFVATWLSSLFGNGRGSDAWKRSECGKRERKPELTDGRQAT</sequence>
<feature type="compositionally biased region" description="Basic and acidic residues" evidence="1">
    <location>
        <begin position="44"/>
        <end position="53"/>
    </location>
</feature>
<proteinExistence type="predicted"/>
<evidence type="ECO:0000256" key="1">
    <source>
        <dbReference type="SAM" id="MobiDB-lite"/>
    </source>
</evidence>
<evidence type="ECO:0000313" key="2">
    <source>
        <dbReference type="EMBL" id="KAH1178102.1"/>
    </source>
</evidence>
<protein>
    <submittedName>
        <fullName evidence="2">Uncharacterized protein</fullName>
    </submittedName>
</protein>
<reference evidence="2" key="1">
    <citation type="submission" date="2021-09" db="EMBL/GenBank/DDBJ databases">
        <title>The genome of Mauremys mutica provides insights into the evolution of semi-aquatic lifestyle.</title>
        <authorList>
            <person name="Gong S."/>
            <person name="Gao Y."/>
        </authorList>
    </citation>
    <scope>NUCLEOTIDE SEQUENCE</scope>
    <source>
        <strain evidence="2">MM-2020</strain>
        <tissue evidence="2">Muscle</tissue>
    </source>
</reference>
<feature type="region of interest" description="Disordered" evidence="1">
    <location>
        <begin position="1"/>
        <end position="59"/>
    </location>
</feature>
<keyword evidence="3" id="KW-1185">Reference proteome</keyword>
<dbReference type="Proteomes" id="UP000827986">
    <property type="component" value="Unassembled WGS sequence"/>
</dbReference>
<dbReference type="EMBL" id="JAHDVG010000474">
    <property type="protein sequence ID" value="KAH1178102.1"/>
    <property type="molecule type" value="Genomic_DNA"/>
</dbReference>
<gene>
    <name evidence="2" type="ORF">KIL84_011804</name>
</gene>
<dbReference type="AlphaFoldDB" id="A0A9D3XDR4"/>
<name>A0A9D3XDR4_9SAUR</name>
<evidence type="ECO:0000313" key="3">
    <source>
        <dbReference type="Proteomes" id="UP000827986"/>
    </source>
</evidence>
<accession>A0A9D3XDR4</accession>
<feature type="region of interest" description="Disordered" evidence="1">
    <location>
        <begin position="82"/>
        <end position="112"/>
    </location>
</feature>
<comment type="caution">
    <text evidence="2">The sequence shown here is derived from an EMBL/GenBank/DDBJ whole genome shotgun (WGS) entry which is preliminary data.</text>
</comment>
<feature type="non-terminal residue" evidence="2">
    <location>
        <position position="112"/>
    </location>
</feature>